<dbReference type="AlphaFoldDB" id="A0A5N6IQX6"/>
<name>A0A5N6IQX6_9EURO</name>
<accession>A0A5N6IQX6</accession>
<dbReference type="EMBL" id="ML732858">
    <property type="protein sequence ID" value="KAB8268896.1"/>
    <property type="molecule type" value="Genomic_DNA"/>
</dbReference>
<sequence length="128" mass="14668">MVRLSLSFWRSYSLKLRSCSSCQEFPLYYPQEHRNDKTRSMHDVLGQDVNVSSSDISQILCLLKQCGLLESYNRVLKQVFISKQGYLDRFSSAMVAAAGGDEDFYSQIEDLKFQNGDDIEQMYKVLGG</sequence>
<evidence type="ECO:0000313" key="2">
    <source>
        <dbReference type="Proteomes" id="UP000326289"/>
    </source>
</evidence>
<proteinExistence type="predicted"/>
<reference evidence="1 2" key="1">
    <citation type="submission" date="2019-04" db="EMBL/GenBank/DDBJ databases">
        <title>Fungal friends and foes A comparative genomics study of 23 Aspergillus species from section Flavi.</title>
        <authorList>
            <consortium name="DOE Joint Genome Institute"/>
            <person name="Kjaerbolling I."/>
            <person name="Vesth T.C."/>
            <person name="Frisvad J.C."/>
            <person name="Nybo J.L."/>
            <person name="Theobald S."/>
            <person name="Kildgaard S."/>
            <person name="Petersen T.I."/>
            <person name="Kuo A."/>
            <person name="Sato A."/>
            <person name="Lyhne E.K."/>
            <person name="Kogle M.E."/>
            <person name="Wiebenga A."/>
            <person name="Kun R.S."/>
            <person name="Lubbers R.J."/>
            <person name="Makela M.R."/>
            <person name="Barry K."/>
            <person name="Chovatia M."/>
            <person name="Clum A."/>
            <person name="Daum C."/>
            <person name="Haridas S."/>
            <person name="He G."/>
            <person name="LaButti K."/>
            <person name="Lipzen A."/>
            <person name="Mondo S."/>
            <person name="Pangilinan J."/>
            <person name="Riley R."/>
            <person name="Salamov A."/>
            <person name="Simmons B.A."/>
            <person name="Magnuson J.K."/>
            <person name="Henrissat B."/>
            <person name="Mortensen U.H."/>
            <person name="Larsen T.O."/>
            <person name="De vries R.P."/>
            <person name="Grigoriev I.V."/>
            <person name="Machida M."/>
            <person name="Baker S.E."/>
            <person name="Andersen M.R."/>
        </authorList>
    </citation>
    <scope>NUCLEOTIDE SEQUENCE [LARGE SCALE GENOMIC DNA]</scope>
    <source>
        <strain evidence="1 2">CBS 117635</strain>
    </source>
</reference>
<gene>
    <name evidence="1" type="ORF">BDV30DRAFT_230310</name>
</gene>
<evidence type="ECO:0000313" key="1">
    <source>
        <dbReference type="EMBL" id="KAB8268896.1"/>
    </source>
</evidence>
<protein>
    <submittedName>
        <fullName evidence="1">Uncharacterized protein</fullName>
    </submittedName>
</protein>
<keyword evidence="2" id="KW-1185">Reference proteome</keyword>
<organism evidence="1 2">
    <name type="scientific">Aspergillus minisclerotigenes</name>
    <dbReference type="NCBI Taxonomy" id="656917"/>
    <lineage>
        <taxon>Eukaryota</taxon>
        <taxon>Fungi</taxon>
        <taxon>Dikarya</taxon>
        <taxon>Ascomycota</taxon>
        <taxon>Pezizomycotina</taxon>
        <taxon>Eurotiomycetes</taxon>
        <taxon>Eurotiomycetidae</taxon>
        <taxon>Eurotiales</taxon>
        <taxon>Aspergillaceae</taxon>
        <taxon>Aspergillus</taxon>
        <taxon>Aspergillus subgen. Circumdati</taxon>
    </lineage>
</organism>
<dbReference type="Proteomes" id="UP000326289">
    <property type="component" value="Unassembled WGS sequence"/>
</dbReference>